<feature type="domain" description="Spermatid maturation protein 1 N-terminal" evidence="7">
    <location>
        <begin position="1"/>
        <end position="73"/>
    </location>
</feature>
<comment type="subcellular location">
    <subcellularLocation>
        <location evidence="1">Membrane</location>
        <topology evidence="1">Single-pass membrane protein</topology>
    </subcellularLocation>
</comment>
<feature type="transmembrane region" description="Helical" evidence="6">
    <location>
        <begin position="27"/>
        <end position="48"/>
    </location>
</feature>
<dbReference type="GO" id="GO:0005737">
    <property type="term" value="C:cytoplasm"/>
    <property type="evidence" value="ECO:0007669"/>
    <property type="project" value="TreeGrafter"/>
</dbReference>
<gene>
    <name evidence="8" type="primary">Gm39566</name>
    <name evidence="8" type="ORF">PHOROB_LOCUS4214</name>
</gene>
<feature type="region of interest" description="Disordered" evidence="5">
    <location>
        <begin position="742"/>
        <end position="800"/>
    </location>
</feature>
<evidence type="ECO:0000256" key="6">
    <source>
        <dbReference type="SAM" id="Phobius"/>
    </source>
</evidence>
<accession>A0AAU9Z297</accession>
<feature type="compositionally biased region" description="Polar residues" evidence="5">
    <location>
        <begin position="305"/>
        <end position="325"/>
    </location>
</feature>
<feature type="compositionally biased region" description="Polar residues" evidence="5">
    <location>
        <begin position="646"/>
        <end position="663"/>
    </location>
</feature>
<keyword evidence="4 6" id="KW-0472">Membrane</keyword>
<name>A0AAU9Z297_PHORO</name>
<dbReference type="GO" id="GO:0007291">
    <property type="term" value="P:sperm individualization"/>
    <property type="evidence" value="ECO:0007669"/>
    <property type="project" value="TreeGrafter"/>
</dbReference>
<evidence type="ECO:0000256" key="1">
    <source>
        <dbReference type="ARBA" id="ARBA00004167"/>
    </source>
</evidence>
<keyword evidence="2 6" id="KW-0812">Transmembrane</keyword>
<dbReference type="InterPro" id="IPR031368">
    <property type="entry name" value="SPEM1_N"/>
</dbReference>
<feature type="region of interest" description="Disordered" evidence="5">
    <location>
        <begin position="1075"/>
        <end position="1098"/>
    </location>
</feature>
<evidence type="ECO:0000256" key="3">
    <source>
        <dbReference type="ARBA" id="ARBA00022989"/>
    </source>
</evidence>
<evidence type="ECO:0000256" key="4">
    <source>
        <dbReference type="ARBA" id="ARBA00023136"/>
    </source>
</evidence>
<reference evidence="8" key="1">
    <citation type="submission" date="2022-06" db="EMBL/GenBank/DDBJ databases">
        <authorList>
            <person name="Andreotti S."/>
            <person name="Wyler E."/>
        </authorList>
    </citation>
    <scope>NUCLEOTIDE SEQUENCE</scope>
</reference>
<evidence type="ECO:0000256" key="2">
    <source>
        <dbReference type="ARBA" id="ARBA00022692"/>
    </source>
</evidence>
<comment type="caution">
    <text evidence="8">The sequence shown here is derived from an EMBL/GenBank/DDBJ whole genome shotgun (WGS) entry which is preliminary data.</text>
</comment>
<dbReference type="PANTHER" id="PTHR34834:SF3">
    <property type="entry name" value="SPEM FAMILY MEMBER 3"/>
    <property type="match status" value="1"/>
</dbReference>
<dbReference type="Proteomes" id="UP001152836">
    <property type="component" value="Unassembled WGS sequence"/>
</dbReference>
<feature type="compositionally biased region" description="Polar residues" evidence="5">
    <location>
        <begin position="935"/>
        <end position="944"/>
    </location>
</feature>
<dbReference type="GO" id="GO:0030317">
    <property type="term" value="P:flagellated sperm motility"/>
    <property type="evidence" value="ECO:0007669"/>
    <property type="project" value="TreeGrafter"/>
</dbReference>
<keyword evidence="9" id="KW-1185">Reference proteome</keyword>
<feature type="region of interest" description="Disordered" evidence="5">
    <location>
        <begin position="601"/>
        <end position="626"/>
    </location>
</feature>
<feature type="region of interest" description="Disordered" evidence="5">
    <location>
        <begin position="918"/>
        <end position="950"/>
    </location>
</feature>
<evidence type="ECO:0000259" key="7">
    <source>
        <dbReference type="Pfam" id="PF15670"/>
    </source>
</evidence>
<feature type="compositionally biased region" description="Pro residues" evidence="5">
    <location>
        <begin position="254"/>
        <end position="272"/>
    </location>
</feature>
<proteinExistence type="predicted"/>
<feature type="region of interest" description="Disordered" evidence="5">
    <location>
        <begin position="157"/>
        <end position="191"/>
    </location>
</feature>
<sequence length="1283" mass="139871">MGEQIYHRAQACSGTNLRKCQDLGDSILLILGSFILLNVGINVVTLLWKHLKNSLRILFHHFFPKDPKNLCSRMPSRFHHHPNFLLGHVNHLDSWIPDTNDENISRCCWMPPQCGHDKTPTDTPWELWKEGLMGAGEAPQATVMKIQAPLFSRPEISPQIPKISKLNRVPPPSYQKNKNKVPDDSSSHVPAQALTCSSTNTNELPSTQAQTQTSEPIQFSAQGLEHTSAHTPPVHASDFISAPIPALSEAPIPANAPPPTPSHNPASTPPYLPVQAPTHSQAHSLDQAQPHILPPIALQVPDPTQTQGLVHGPEQTSAHTLSQPPTQGPAHACFQCQDHDPAQVLVHTLTYPQVDVPEQTAPQASAHAPPCSLLPSHAHSPVSGPTSVPAPALALSMTMTTTQASAQVPVTTTTPTLPPVPAMLATFGPSLSTGHMVYDARRVKQNVFLKHNSQSSRCFRKDLNILSRPQEVKGLVNSGTSEQTQKPHGGDSVVPPAGSILGYLELGNMEWEISNNAKDKFSQPKTFPYCSFHPCCSESKNEDSHAPVYPKFLVYTQDATPSQPCFHSPSTAQSTLPTIPTPCTLALPLVSPRTFVVPQSNHQKSSNLTQTPTFLSTSKSPQTVSTTYFSSPSQFSTISQTLIQPLSPENPTLNQGFDLQKTPSLAKDSRVPRNPGLTQDPDFQKNPSLAQDPGLQKNLSLIQDPGIQKNLSLIQDPGLQKNLSLTQDPELQKNLSLIQDPGLQKIPGLAPNPEPQKDPSLAPNSELQKNPGLIPNPGLQKSPGLIPNPGLQKNPDLVPNPGLHKNPGLILNPCLHKNSGFYKFPVCTQDPYLCVNPNISQDPCPQKNLDITQDSGRRSSAAIQDAGVLRNLGLIQPSRLQKNIIFNQTSGQRTLSFMQDSVVFRNVALNQDTVINKNKDLSPVTDQKRLDPSQDSRNNGSRNAQHPGICRNVGLIQDSRSQKIPYYTQDSEINKNAELTQKSSSSQSPGLVQTSCFCKSSGLTQDSGDYKNLGFIQDPAIYRVPNLNQDTDSHKSPCLINVTTAEKRLNLNQDVGVYSSEHCQDPNLQECPAIDQDSGSHQNPALGQGSGFKTPGLTQQAGLNKKTSFVPGTASTQVLGPLQTLQLTSSSVKSCVCKTDNTEPVNQSTSPSKAQVLSPDLKSFSEVPVLIELQPSSPRLDSQEWAYHTANAAVSSCQKYRQMSMPPKINWRPRCPGPSTRAGHVVFDSRQKQLVTGREKCEALSPRRPCQEVFKNSEETQKEWGYQNVMRTLNKEGANTHQE</sequence>
<evidence type="ECO:0000313" key="8">
    <source>
        <dbReference type="EMBL" id="CAH6786088.1"/>
    </source>
</evidence>
<feature type="region of interest" description="Disordered" evidence="5">
    <location>
        <begin position="305"/>
        <end position="326"/>
    </location>
</feature>
<feature type="region of interest" description="Disordered" evidence="5">
    <location>
        <begin position="646"/>
        <end position="692"/>
    </location>
</feature>
<evidence type="ECO:0000256" key="5">
    <source>
        <dbReference type="SAM" id="MobiDB-lite"/>
    </source>
</evidence>
<dbReference type="PANTHER" id="PTHR34834">
    <property type="entry name" value="SPERMATID MATURATION PROTEIN 1"/>
    <property type="match status" value="1"/>
</dbReference>
<dbReference type="Pfam" id="PF15670">
    <property type="entry name" value="Spem1"/>
    <property type="match status" value="1"/>
</dbReference>
<dbReference type="EMBL" id="CALSGD010001391">
    <property type="protein sequence ID" value="CAH6786088.1"/>
    <property type="molecule type" value="Genomic_DNA"/>
</dbReference>
<keyword evidence="3 6" id="KW-1133">Transmembrane helix</keyword>
<feature type="region of interest" description="Disordered" evidence="5">
    <location>
        <begin position="248"/>
        <end position="283"/>
    </location>
</feature>
<evidence type="ECO:0000313" key="9">
    <source>
        <dbReference type="Proteomes" id="UP001152836"/>
    </source>
</evidence>
<organism evidence="8 9">
    <name type="scientific">Phodopus roborovskii</name>
    <name type="common">Roborovski's desert hamster</name>
    <name type="synonym">Cricetulus roborovskii</name>
    <dbReference type="NCBI Taxonomy" id="109678"/>
    <lineage>
        <taxon>Eukaryota</taxon>
        <taxon>Metazoa</taxon>
        <taxon>Chordata</taxon>
        <taxon>Craniata</taxon>
        <taxon>Vertebrata</taxon>
        <taxon>Euteleostomi</taxon>
        <taxon>Mammalia</taxon>
        <taxon>Eutheria</taxon>
        <taxon>Euarchontoglires</taxon>
        <taxon>Glires</taxon>
        <taxon>Rodentia</taxon>
        <taxon>Myomorpha</taxon>
        <taxon>Muroidea</taxon>
        <taxon>Cricetidae</taxon>
        <taxon>Cricetinae</taxon>
        <taxon>Phodopus</taxon>
    </lineage>
</organism>
<dbReference type="GO" id="GO:0016020">
    <property type="term" value="C:membrane"/>
    <property type="evidence" value="ECO:0007669"/>
    <property type="project" value="UniProtKB-SubCell"/>
</dbReference>
<protein>
    <submittedName>
        <fullName evidence="8">Gm39566 protein</fullName>
    </submittedName>
</protein>